<dbReference type="SMART" id="SM00421">
    <property type="entry name" value="HTH_LUXR"/>
    <property type="match status" value="1"/>
</dbReference>
<dbReference type="RefSeq" id="WP_124749684.1">
    <property type="nucleotide sequence ID" value="NZ_QNGD03000014.1"/>
</dbReference>
<dbReference type="Pfam" id="PF00196">
    <property type="entry name" value="GerE"/>
    <property type="match status" value="1"/>
</dbReference>
<dbReference type="InterPro" id="IPR000792">
    <property type="entry name" value="Tscrpt_reg_LuxR_C"/>
</dbReference>
<dbReference type="SUPFAM" id="SSF46894">
    <property type="entry name" value="C-terminal effector domain of the bipartite response regulators"/>
    <property type="match status" value="1"/>
</dbReference>
<evidence type="ECO:0000256" key="5">
    <source>
        <dbReference type="ARBA" id="ARBA00023163"/>
    </source>
</evidence>
<evidence type="ECO:0000256" key="3">
    <source>
        <dbReference type="ARBA" id="ARBA00023015"/>
    </source>
</evidence>
<dbReference type="EMBL" id="QNGD03000014">
    <property type="protein sequence ID" value="RWQ71008.1"/>
    <property type="molecule type" value="Genomic_DNA"/>
</dbReference>
<dbReference type="InterPro" id="IPR016032">
    <property type="entry name" value="Sig_transdc_resp-reg_C-effctor"/>
</dbReference>
<evidence type="ECO:0000256" key="2">
    <source>
        <dbReference type="ARBA" id="ARBA00022490"/>
    </source>
</evidence>
<organism evidence="8 9">
    <name type="scientific">Bacillus cereus</name>
    <dbReference type="NCBI Taxonomy" id="1396"/>
    <lineage>
        <taxon>Bacteria</taxon>
        <taxon>Bacillati</taxon>
        <taxon>Bacillota</taxon>
        <taxon>Bacilli</taxon>
        <taxon>Bacillales</taxon>
        <taxon>Bacillaceae</taxon>
        <taxon>Bacillus</taxon>
        <taxon>Bacillus cereus group</taxon>
    </lineage>
</organism>
<dbReference type="InterPro" id="IPR001789">
    <property type="entry name" value="Sig_transdc_resp-reg_receiver"/>
</dbReference>
<dbReference type="Gene3D" id="3.40.50.2300">
    <property type="match status" value="1"/>
</dbReference>
<dbReference type="PROSITE" id="PS50110">
    <property type="entry name" value="RESPONSE_REGULATORY"/>
    <property type="match status" value="1"/>
</dbReference>
<dbReference type="InterPro" id="IPR011006">
    <property type="entry name" value="CheY-like_superfamily"/>
</dbReference>
<comment type="subcellular location">
    <subcellularLocation>
        <location evidence="1">Cytoplasm</location>
    </subcellularLocation>
</comment>
<keyword evidence="2" id="KW-0963">Cytoplasm</keyword>
<proteinExistence type="predicted"/>
<comment type="caution">
    <text evidence="6">Lacks conserved residue(s) required for the propagation of feature annotation.</text>
</comment>
<sequence>MDIIKLLLFEENAHFMSKIHSTIRESKDIKIIATTSDTVTLLELVKTLTIDAILLSIEDPKEFNLITKILNVCPNMKIIILTTIHDGNLIKSSFAAGATNYVLKKEYSSLPLKIKDSCEQYTPFAILINDYCFLKKEFMLSNLTCSEREVYNLIEKGYSRSQIQSTLFKSQNTIKSHIHNILKKMHCPDTKSVVEKVNGFSQPNITSKGKITLPN</sequence>
<reference evidence="8 9" key="1">
    <citation type="submission" date="2019-01" db="EMBL/GenBank/DDBJ databases">
        <title>Draft genome sequence of heavy metal resistant Bacillus cereus NWUAB01.</title>
        <authorList>
            <person name="Babalola O."/>
            <person name="Aremu B.R."/>
            <person name="Ayangbenro A.S."/>
        </authorList>
    </citation>
    <scope>NUCLEOTIDE SEQUENCE [LARGE SCALE GENOMIC DNA]</scope>
    <source>
        <strain evidence="8 9">NWUAB01</strain>
    </source>
</reference>
<keyword evidence="4" id="KW-0238">DNA-binding</keyword>
<dbReference type="GO" id="GO:0006355">
    <property type="term" value="P:regulation of DNA-templated transcription"/>
    <property type="evidence" value="ECO:0007669"/>
    <property type="project" value="InterPro"/>
</dbReference>
<evidence type="ECO:0000256" key="4">
    <source>
        <dbReference type="ARBA" id="ARBA00023125"/>
    </source>
</evidence>
<keyword evidence="5" id="KW-0804">Transcription</keyword>
<dbReference type="PRINTS" id="PR00038">
    <property type="entry name" value="HTHLUXR"/>
</dbReference>
<dbReference type="PANTHER" id="PTHR45566">
    <property type="entry name" value="HTH-TYPE TRANSCRIPTIONAL REGULATOR YHJB-RELATED"/>
    <property type="match status" value="1"/>
</dbReference>
<dbReference type="GO" id="GO:0005737">
    <property type="term" value="C:cytoplasm"/>
    <property type="evidence" value="ECO:0007669"/>
    <property type="project" value="UniProtKB-SubCell"/>
</dbReference>
<dbReference type="GO" id="GO:0000160">
    <property type="term" value="P:phosphorelay signal transduction system"/>
    <property type="evidence" value="ECO:0007669"/>
    <property type="project" value="InterPro"/>
</dbReference>
<dbReference type="Proteomes" id="UP000253597">
    <property type="component" value="Unassembled WGS sequence"/>
</dbReference>
<comment type="caution">
    <text evidence="8">The sequence shown here is derived from an EMBL/GenBank/DDBJ whole genome shotgun (WGS) entry which is preliminary data.</text>
</comment>
<evidence type="ECO:0000313" key="9">
    <source>
        <dbReference type="Proteomes" id="UP000253597"/>
    </source>
</evidence>
<evidence type="ECO:0000256" key="1">
    <source>
        <dbReference type="ARBA" id="ARBA00004496"/>
    </source>
</evidence>
<dbReference type="AlphaFoldDB" id="A0A9X8IW08"/>
<dbReference type="PANTHER" id="PTHR45566:SF2">
    <property type="entry name" value="NARL SUBFAMILY"/>
    <property type="match status" value="1"/>
</dbReference>
<evidence type="ECO:0000313" key="8">
    <source>
        <dbReference type="EMBL" id="RWQ71008.1"/>
    </source>
</evidence>
<protein>
    <submittedName>
        <fullName evidence="8">Response regulator</fullName>
    </submittedName>
</protein>
<gene>
    <name evidence="8" type="ORF">DR116_0024360</name>
</gene>
<keyword evidence="3" id="KW-0805">Transcription regulation</keyword>
<feature type="domain" description="Response regulatory" evidence="7">
    <location>
        <begin position="5"/>
        <end position="119"/>
    </location>
</feature>
<dbReference type="Pfam" id="PF00072">
    <property type="entry name" value="Response_reg"/>
    <property type="match status" value="1"/>
</dbReference>
<dbReference type="SUPFAM" id="SSF52172">
    <property type="entry name" value="CheY-like"/>
    <property type="match status" value="1"/>
</dbReference>
<dbReference type="GO" id="GO:0003677">
    <property type="term" value="F:DNA binding"/>
    <property type="evidence" value="ECO:0007669"/>
    <property type="project" value="UniProtKB-KW"/>
</dbReference>
<name>A0A9X8IW08_BACCE</name>
<evidence type="ECO:0000256" key="6">
    <source>
        <dbReference type="PROSITE-ProRule" id="PRU00169"/>
    </source>
</evidence>
<dbReference type="InterPro" id="IPR051015">
    <property type="entry name" value="EvgA-like"/>
</dbReference>
<accession>A0A9X8IW08</accession>
<evidence type="ECO:0000259" key="7">
    <source>
        <dbReference type="PROSITE" id="PS50110"/>
    </source>
</evidence>